<dbReference type="InterPro" id="IPR003615">
    <property type="entry name" value="HNH_nuc"/>
</dbReference>
<dbReference type="Proteomes" id="UP001244011">
    <property type="component" value="Unassembled WGS sequence"/>
</dbReference>
<comment type="caution">
    <text evidence="2">The sequence shown here is derived from an EMBL/GenBank/DDBJ whole genome shotgun (WGS) entry which is preliminary data.</text>
</comment>
<evidence type="ECO:0000313" key="3">
    <source>
        <dbReference type="Proteomes" id="UP001244011"/>
    </source>
</evidence>
<dbReference type="AlphaFoldDB" id="A0AAJ0BPB7"/>
<proteinExistence type="predicted"/>
<dbReference type="GeneID" id="85315418"/>
<dbReference type="Pfam" id="PF13391">
    <property type="entry name" value="HNH_2"/>
    <property type="match status" value="1"/>
</dbReference>
<gene>
    <name evidence="2" type="ORF">QBC33DRAFT_604003</name>
</gene>
<feature type="domain" description="HNH nuclease" evidence="1">
    <location>
        <begin position="220"/>
        <end position="304"/>
    </location>
</feature>
<keyword evidence="3" id="KW-1185">Reference proteome</keyword>
<dbReference type="EMBL" id="MU839054">
    <property type="protein sequence ID" value="KAK1761710.1"/>
    <property type="molecule type" value="Genomic_DNA"/>
</dbReference>
<organism evidence="2 3">
    <name type="scientific">Phialemonium atrogriseum</name>
    <dbReference type="NCBI Taxonomy" id="1093897"/>
    <lineage>
        <taxon>Eukaryota</taxon>
        <taxon>Fungi</taxon>
        <taxon>Dikarya</taxon>
        <taxon>Ascomycota</taxon>
        <taxon>Pezizomycotina</taxon>
        <taxon>Sordariomycetes</taxon>
        <taxon>Sordariomycetidae</taxon>
        <taxon>Cephalothecales</taxon>
        <taxon>Cephalothecaceae</taxon>
        <taxon>Phialemonium</taxon>
    </lineage>
</organism>
<sequence>MSMTLPMRMMDGMSTSLPRLALFILLACYSSTAATYNIGFFFAGVVNPPPGDTSVFEYPTFVHQDLDQSVPTPPPTASTDQEERPILRFHTVRHTSCSLPPSASLASHIQASCAQHIPQPIRRRDPRYVPPKKTSCNPLISHLPFRRTVLARGGSQSPSHHSASGFVSLKKNIWADDNDANEEEDFTNMIAPPDTNIAPDLARQTIAAFRSSCLVAARQCAVSGKGQSWCSNPAAGPALQTCHIIPQEHYHLYPDVDTEDDDNNIEYGLCRLRTAWQRTWSADNSILLLSHLHELFDARLFSIHPDTFQVRAFVPYDVVCEYHGRKARLPVSVDQAVLRHHYEMCCIENIGAKMPLMEPASVTNAGMGSLGITSLFMRADKELA</sequence>
<dbReference type="RefSeq" id="XP_060277923.1">
    <property type="nucleotide sequence ID" value="XM_060432231.1"/>
</dbReference>
<name>A0AAJ0BPB7_9PEZI</name>
<evidence type="ECO:0000313" key="2">
    <source>
        <dbReference type="EMBL" id="KAK1761710.1"/>
    </source>
</evidence>
<evidence type="ECO:0000259" key="1">
    <source>
        <dbReference type="Pfam" id="PF13391"/>
    </source>
</evidence>
<accession>A0AAJ0BPB7</accession>
<protein>
    <recommendedName>
        <fullName evidence="1">HNH nuclease domain-containing protein</fullName>
    </recommendedName>
</protein>
<reference evidence="2" key="1">
    <citation type="submission" date="2023-06" db="EMBL/GenBank/DDBJ databases">
        <title>Genome-scale phylogeny and comparative genomics of the fungal order Sordariales.</title>
        <authorList>
            <consortium name="Lawrence Berkeley National Laboratory"/>
            <person name="Hensen N."/>
            <person name="Bonometti L."/>
            <person name="Westerberg I."/>
            <person name="Brannstrom I.O."/>
            <person name="Guillou S."/>
            <person name="Cros-Aarteil S."/>
            <person name="Calhoun S."/>
            <person name="Haridas S."/>
            <person name="Kuo A."/>
            <person name="Mondo S."/>
            <person name="Pangilinan J."/>
            <person name="Riley R."/>
            <person name="Labutti K."/>
            <person name="Andreopoulos B."/>
            <person name="Lipzen A."/>
            <person name="Chen C."/>
            <person name="Yanf M."/>
            <person name="Daum C."/>
            <person name="Ng V."/>
            <person name="Clum A."/>
            <person name="Steindorff A."/>
            <person name="Ohm R."/>
            <person name="Martin F."/>
            <person name="Silar P."/>
            <person name="Natvig D."/>
            <person name="Lalanne C."/>
            <person name="Gautier V."/>
            <person name="Ament-Velasquez S.L."/>
            <person name="Kruys A."/>
            <person name="Hutchinson M.I."/>
            <person name="Powell A.J."/>
            <person name="Barry K."/>
            <person name="Miller A.N."/>
            <person name="Grigoriev I.V."/>
            <person name="Debuchy R."/>
            <person name="Gladieux P."/>
            <person name="Thoren M.H."/>
            <person name="Johannesson H."/>
        </authorList>
    </citation>
    <scope>NUCLEOTIDE SEQUENCE</scope>
    <source>
        <strain evidence="2">8032-3</strain>
    </source>
</reference>